<dbReference type="NCBIfam" id="TIGR00035">
    <property type="entry name" value="asp_race"/>
    <property type="match status" value="1"/>
</dbReference>
<name>A0A7X6JXV8_9RHOB</name>
<dbReference type="InterPro" id="IPR004380">
    <property type="entry name" value="Asp_race"/>
</dbReference>
<sequence length="230" mass="23174">MRTVGILGGMGPEATVLLMQKVIAAVPARDDADHVSMIVDQNSQVPSRIARLIEGTGADPAPVLVAMARRLEAAGAQALAMPCNTAHHYARDIRGAVAIPFLDMVAAAARAARAAAGPGARVGLLASPAVAKVGLFDRALAAEGLTVVHPEDGPALLSAIRAIKATGPDEAARGALRAASRALLDKGAAIQLIACTEFSLIPEAVAAGVTAIDTLDVLVSEIVGFATASG</sequence>
<evidence type="ECO:0000313" key="4">
    <source>
        <dbReference type="Proteomes" id="UP000526408"/>
    </source>
</evidence>
<dbReference type="PANTHER" id="PTHR21198">
    <property type="entry name" value="GLUTAMATE RACEMASE"/>
    <property type="match status" value="1"/>
</dbReference>
<dbReference type="PANTHER" id="PTHR21198:SF7">
    <property type="entry name" value="ASPARTATE-GLUTAMATE RACEMASE FAMILY"/>
    <property type="match status" value="1"/>
</dbReference>
<keyword evidence="4" id="KW-1185">Reference proteome</keyword>
<dbReference type="GO" id="GO:0047661">
    <property type="term" value="F:amino-acid racemase activity"/>
    <property type="evidence" value="ECO:0007669"/>
    <property type="project" value="InterPro"/>
</dbReference>
<reference evidence="3 4" key="1">
    <citation type="submission" date="2020-04" db="EMBL/GenBank/DDBJ databases">
        <authorList>
            <person name="Yoon J."/>
        </authorList>
    </citation>
    <scope>NUCLEOTIDE SEQUENCE [LARGE SCALE GENOMIC DNA]</scope>
    <source>
        <strain evidence="3 4">KMU-115</strain>
    </source>
</reference>
<comment type="caution">
    <text evidence="3">The sequence shown here is derived from an EMBL/GenBank/DDBJ whole genome shotgun (WGS) entry which is preliminary data.</text>
</comment>
<evidence type="ECO:0000256" key="2">
    <source>
        <dbReference type="ARBA" id="ARBA00023235"/>
    </source>
</evidence>
<dbReference type="InterPro" id="IPR015942">
    <property type="entry name" value="Asp/Glu/hydantoin_racemase"/>
</dbReference>
<gene>
    <name evidence="3" type="ORF">HCU73_04205</name>
</gene>
<dbReference type="SUPFAM" id="SSF53681">
    <property type="entry name" value="Aspartate/glutamate racemase"/>
    <property type="match status" value="2"/>
</dbReference>
<accession>A0A7X6JXV8</accession>
<dbReference type="Proteomes" id="UP000526408">
    <property type="component" value="Unassembled WGS sequence"/>
</dbReference>
<comment type="similarity">
    <text evidence="1">Belongs to the aspartate/glutamate racemases family.</text>
</comment>
<keyword evidence="2" id="KW-0413">Isomerase</keyword>
<dbReference type="RefSeq" id="WP_168622128.1">
    <property type="nucleotide sequence ID" value="NZ_JAAZQQ010000001.1"/>
</dbReference>
<dbReference type="EMBL" id="JAAZQQ010000001">
    <property type="protein sequence ID" value="NKX43784.1"/>
    <property type="molecule type" value="Genomic_DNA"/>
</dbReference>
<dbReference type="InterPro" id="IPR001920">
    <property type="entry name" value="Asp/Glu_race"/>
</dbReference>
<evidence type="ECO:0000256" key="1">
    <source>
        <dbReference type="ARBA" id="ARBA00007847"/>
    </source>
</evidence>
<organism evidence="3 4">
    <name type="scientific">Roseicyclus persicicus</name>
    <dbReference type="NCBI Taxonomy" id="2650661"/>
    <lineage>
        <taxon>Bacteria</taxon>
        <taxon>Pseudomonadati</taxon>
        <taxon>Pseudomonadota</taxon>
        <taxon>Alphaproteobacteria</taxon>
        <taxon>Rhodobacterales</taxon>
        <taxon>Roseobacteraceae</taxon>
        <taxon>Roseicyclus</taxon>
    </lineage>
</organism>
<protein>
    <submittedName>
        <fullName evidence="3">Aspartate/glutamate racemase family protein</fullName>
    </submittedName>
</protein>
<dbReference type="Gene3D" id="3.40.50.1860">
    <property type="match status" value="2"/>
</dbReference>
<dbReference type="AlphaFoldDB" id="A0A7X6JXV8"/>
<evidence type="ECO:0000313" key="3">
    <source>
        <dbReference type="EMBL" id="NKX43784.1"/>
    </source>
</evidence>
<dbReference type="Pfam" id="PF01177">
    <property type="entry name" value="Asp_Glu_race"/>
    <property type="match status" value="1"/>
</dbReference>
<proteinExistence type="inferred from homology"/>